<feature type="compositionally biased region" description="Pro residues" evidence="3">
    <location>
        <begin position="522"/>
        <end position="537"/>
    </location>
</feature>
<dbReference type="Proteomes" id="UP001233271">
    <property type="component" value="Chromosome 2"/>
</dbReference>
<proteinExistence type="predicted"/>
<keyword evidence="1 2" id="KW-0694">RNA-binding</keyword>
<feature type="compositionally biased region" description="Basic and acidic residues" evidence="3">
    <location>
        <begin position="81"/>
        <end position="117"/>
    </location>
</feature>
<dbReference type="PANTHER" id="PTHR23189">
    <property type="entry name" value="RNA RECOGNITION MOTIF-CONTAINING"/>
    <property type="match status" value="1"/>
</dbReference>
<protein>
    <recommendedName>
        <fullName evidence="4">RRM domain-containing protein</fullName>
    </recommendedName>
</protein>
<name>A0AA48L161_9TREE</name>
<dbReference type="RefSeq" id="XP_060454386.1">
    <property type="nucleotide sequence ID" value="XM_060597498.1"/>
</dbReference>
<dbReference type="EMBL" id="AP028213">
    <property type="protein sequence ID" value="BEI89120.1"/>
    <property type="molecule type" value="Genomic_DNA"/>
</dbReference>
<feature type="compositionally biased region" description="Pro residues" evidence="3">
    <location>
        <begin position="435"/>
        <end position="454"/>
    </location>
</feature>
<feature type="compositionally biased region" description="Low complexity" evidence="3">
    <location>
        <begin position="498"/>
        <end position="521"/>
    </location>
</feature>
<feature type="compositionally biased region" description="Gly residues" evidence="3">
    <location>
        <begin position="42"/>
        <end position="53"/>
    </location>
</feature>
<evidence type="ECO:0000313" key="6">
    <source>
        <dbReference type="Proteomes" id="UP001233271"/>
    </source>
</evidence>
<dbReference type="InterPro" id="IPR012677">
    <property type="entry name" value="Nucleotide-bd_a/b_plait_sf"/>
</dbReference>
<feature type="compositionally biased region" description="Polar residues" evidence="3">
    <location>
        <begin position="576"/>
        <end position="586"/>
    </location>
</feature>
<evidence type="ECO:0000259" key="4">
    <source>
        <dbReference type="PROSITE" id="PS50102"/>
    </source>
</evidence>
<feature type="compositionally biased region" description="Basic and acidic residues" evidence="3">
    <location>
        <begin position="15"/>
        <end position="30"/>
    </location>
</feature>
<sequence>MSFRGRRGNFNGPRDGGRDRGGGRYGRDDPGQYPPMPPGPPYGGGGGGGGGVDYGHSYQDNHSDSGPSRGRRGGPPRGGRGGRDGTGPRRDRDQGYGRDRRDEPYPPHGRDRQERGPRKPPFRAVLTPANDGPRRGLPDPVRPNPSKQVRLERLARERVSRTLFVRNIAYETASDKFRADFERFGEIRELFDSISRRGLAFVTFFDVRGAEAGRREMHGTKIYGRAIDVHFGLPKEHDREGPCDQSKNQGSLLASIHPPRPLQPDELGPVAEQSGAIKSIRDGNHPAEKIVEFYDSRAAVDFHDRMASRPFGGGTLDLQYIWDEGEVVNPDPVRADAVISSTFVNRRELLDREGRSHEYPELFPDRYPERRGQSPPRRYGGGGGGGGRYNDAPPSHPPPSQQDPGRLEEARKVQNLLASLGSVPAINPGAGPDVRGPPPPRSGYGGPPPPGPPPDPRRDSYSGPPPPGLALDPRRDSYSGPPPSAPPMNYLPGPSPVPYSSVSYPPQSSSYPPPTSSYTPSNYPPGPPPNSYPPPAPASSYPPQHSPPAPAPSYAPHHSPVASNTAVPSQVLAMLQPQQHGQQGYNPNPPRQPYDQRPMYNPPQPQQGYPPGSGYGGAPEYSPARPQPSYGSHPPQQQGYDPKNGGDVGSLLAMLNR</sequence>
<dbReference type="Gene3D" id="3.30.70.330">
    <property type="match status" value="1"/>
</dbReference>
<dbReference type="SUPFAM" id="SSF54928">
    <property type="entry name" value="RNA-binding domain, RBD"/>
    <property type="match status" value="1"/>
</dbReference>
<feature type="compositionally biased region" description="Gly residues" evidence="3">
    <location>
        <begin position="379"/>
        <end position="388"/>
    </location>
</feature>
<feature type="compositionally biased region" description="Basic and acidic residues" evidence="3">
    <location>
        <begin position="356"/>
        <end position="372"/>
    </location>
</feature>
<evidence type="ECO:0000256" key="3">
    <source>
        <dbReference type="SAM" id="MobiDB-lite"/>
    </source>
</evidence>
<feature type="region of interest" description="Disordered" evidence="3">
    <location>
        <begin position="419"/>
        <end position="657"/>
    </location>
</feature>
<feature type="compositionally biased region" description="Pro residues" evidence="3">
    <location>
        <begin position="32"/>
        <end position="41"/>
    </location>
</feature>
<evidence type="ECO:0000256" key="2">
    <source>
        <dbReference type="PROSITE-ProRule" id="PRU00176"/>
    </source>
</evidence>
<evidence type="ECO:0000256" key="1">
    <source>
        <dbReference type="ARBA" id="ARBA00022884"/>
    </source>
</evidence>
<dbReference type="InterPro" id="IPR035979">
    <property type="entry name" value="RBD_domain_sf"/>
</dbReference>
<keyword evidence="6" id="KW-1185">Reference proteome</keyword>
<dbReference type="SMART" id="SM00360">
    <property type="entry name" value="RRM"/>
    <property type="match status" value="1"/>
</dbReference>
<evidence type="ECO:0000313" key="5">
    <source>
        <dbReference type="EMBL" id="BEI89120.1"/>
    </source>
</evidence>
<reference evidence="5" key="1">
    <citation type="journal article" date="2023" name="BMC Genomics">
        <title>Chromosome-level genome assemblies of Cutaneotrichosporon spp. (Trichosporonales, Basidiomycota) reveal imbalanced evolution between nucleotide sequences and chromosome synteny.</title>
        <authorList>
            <person name="Kobayashi Y."/>
            <person name="Kayamori A."/>
            <person name="Aoki K."/>
            <person name="Shiwa Y."/>
            <person name="Matsutani M."/>
            <person name="Fujita N."/>
            <person name="Sugita T."/>
            <person name="Iwasaki W."/>
            <person name="Tanaka N."/>
            <person name="Takashima M."/>
        </authorList>
    </citation>
    <scope>NUCLEOTIDE SEQUENCE</scope>
    <source>
        <strain evidence="5">HIS019</strain>
    </source>
</reference>
<dbReference type="PRINTS" id="PR01217">
    <property type="entry name" value="PRICHEXTENSN"/>
</dbReference>
<feature type="compositionally biased region" description="Low complexity" evidence="3">
    <location>
        <begin position="554"/>
        <end position="563"/>
    </location>
</feature>
<dbReference type="KEGG" id="ccac:CcaHIS019_0204820"/>
<dbReference type="GeneID" id="85492991"/>
<dbReference type="GO" id="GO:0003723">
    <property type="term" value="F:RNA binding"/>
    <property type="evidence" value="ECO:0007669"/>
    <property type="project" value="UniProtKB-UniRule"/>
</dbReference>
<dbReference type="InterPro" id="IPR000504">
    <property type="entry name" value="RRM_dom"/>
</dbReference>
<feature type="region of interest" description="Disordered" evidence="3">
    <location>
        <begin position="356"/>
        <end position="406"/>
    </location>
</feature>
<gene>
    <name evidence="5" type="ORF">CcaverHIS019_0204820</name>
</gene>
<feature type="region of interest" description="Disordered" evidence="3">
    <location>
        <begin position="237"/>
        <end position="268"/>
    </location>
</feature>
<accession>A0AA48L161</accession>
<dbReference type="PROSITE" id="PS50102">
    <property type="entry name" value="RRM"/>
    <property type="match status" value="1"/>
</dbReference>
<dbReference type="AlphaFoldDB" id="A0AA48L161"/>
<dbReference type="Pfam" id="PF00076">
    <property type="entry name" value="RRM_1"/>
    <property type="match status" value="1"/>
</dbReference>
<feature type="region of interest" description="Disordered" evidence="3">
    <location>
        <begin position="1"/>
        <end position="147"/>
    </location>
</feature>
<feature type="compositionally biased region" description="Pro residues" evidence="3">
    <location>
        <begin position="544"/>
        <end position="553"/>
    </location>
</feature>
<organism evidence="5 6">
    <name type="scientific">Cutaneotrichosporon cavernicola</name>
    <dbReference type="NCBI Taxonomy" id="279322"/>
    <lineage>
        <taxon>Eukaryota</taxon>
        <taxon>Fungi</taxon>
        <taxon>Dikarya</taxon>
        <taxon>Basidiomycota</taxon>
        <taxon>Agaricomycotina</taxon>
        <taxon>Tremellomycetes</taxon>
        <taxon>Trichosporonales</taxon>
        <taxon>Trichosporonaceae</taxon>
        <taxon>Cutaneotrichosporon</taxon>
    </lineage>
</organism>
<feature type="domain" description="RRM" evidence="4">
    <location>
        <begin position="161"/>
        <end position="234"/>
    </location>
</feature>